<dbReference type="Pfam" id="PF13641">
    <property type="entry name" value="Glyco_tranf_2_3"/>
    <property type="match status" value="1"/>
</dbReference>
<evidence type="ECO:0000313" key="3">
    <source>
        <dbReference type="Proteomes" id="UP000289200"/>
    </source>
</evidence>
<dbReference type="AlphaFoldDB" id="A0A3S4BZ00"/>
<keyword evidence="3" id="KW-1185">Reference proteome</keyword>
<dbReference type="Gene3D" id="3.90.550.10">
    <property type="entry name" value="Spore Coat Polysaccharide Biosynthesis Protein SpsA, Chain A"/>
    <property type="match status" value="2"/>
</dbReference>
<gene>
    <name evidence="2" type="primary">wbbL_2</name>
    <name evidence="2" type="ORF">RHODGE_RHODGE_04118</name>
</gene>
<dbReference type="PANTHER" id="PTHR43179">
    <property type="entry name" value="RHAMNOSYLTRANSFERASE WBBL"/>
    <property type="match status" value="1"/>
</dbReference>
<comment type="caution">
    <text evidence="2">The sequence shown here is derived from an EMBL/GenBank/DDBJ whole genome shotgun (WGS) entry which is preliminary data.</text>
</comment>
<feature type="region of interest" description="Disordered" evidence="1">
    <location>
        <begin position="587"/>
        <end position="615"/>
    </location>
</feature>
<dbReference type="PANTHER" id="PTHR43179:SF7">
    <property type="entry name" value="RHAMNOSYLTRANSFERASE WBBL"/>
    <property type="match status" value="1"/>
</dbReference>
<evidence type="ECO:0000313" key="2">
    <source>
        <dbReference type="EMBL" id="VCU10914.1"/>
    </source>
</evidence>
<reference evidence="3" key="1">
    <citation type="submission" date="2018-10" db="EMBL/GenBank/DDBJ databases">
        <authorList>
            <person name="Peiro R."/>
            <person name="Begona"/>
            <person name="Cbmso G."/>
            <person name="Lopez M."/>
            <person name="Gonzalez S."/>
            <person name="Sacristan E."/>
            <person name="Castillo E."/>
        </authorList>
    </citation>
    <scope>NUCLEOTIDE SEQUENCE [LARGE SCALE GENOMIC DNA]</scope>
</reference>
<dbReference type="SUPFAM" id="SSF53448">
    <property type="entry name" value="Nucleotide-diphospho-sugar transferases"/>
    <property type="match status" value="2"/>
</dbReference>
<evidence type="ECO:0000256" key="1">
    <source>
        <dbReference type="SAM" id="MobiDB-lite"/>
    </source>
</evidence>
<proteinExistence type="predicted"/>
<protein>
    <submittedName>
        <fullName evidence="2">N-acetylglucosaminyl-diphospho-decaprenol L-rhamnosyltransferase</fullName>
    </submittedName>
</protein>
<organism evidence="2 3">
    <name type="scientific">Rhodoplanes serenus</name>
    <dbReference type="NCBI Taxonomy" id="200615"/>
    <lineage>
        <taxon>Bacteria</taxon>
        <taxon>Pseudomonadati</taxon>
        <taxon>Pseudomonadota</taxon>
        <taxon>Alphaproteobacteria</taxon>
        <taxon>Hyphomicrobiales</taxon>
        <taxon>Nitrobacteraceae</taxon>
        <taxon>Rhodoplanes</taxon>
    </lineage>
</organism>
<dbReference type="InterPro" id="IPR029044">
    <property type="entry name" value="Nucleotide-diphossugar_trans"/>
</dbReference>
<dbReference type="Proteomes" id="UP000289200">
    <property type="component" value="Unassembled WGS sequence"/>
</dbReference>
<accession>A0A3S4BZ00</accession>
<dbReference type="EMBL" id="UWOC01000182">
    <property type="protein sequence ID" value="VCU10914.1"/>
    <property type="molecule type" value="Genomic_DNA"/>
</dbReference>
<name>A0A3S4BZ00_9BRAD</name>
<sequence>MRAGRLMGDLRRAVALARAHGAGELVRRIGGRLGRRLGWHGYGAWVRRFDRPPAPRAIEPGASAAVGGPCVSLLLPDATDPTRLAVTLDALRAQSWPHWELRAAVPGTALPDRRAALAAMLRDEPRASLVEGGFSDRSWAAAAAACLAATPGDLVAVIGEGDRLAPDALACTVQALTEHPNAVLAFTDEDLLAGGRLRPLRRVAPWFKPDWNPALMLGCDAVGRLAVIRRTAVEQAGSFRPGFDGAEEYDLVLRCAQFAPPGALRHVAWPLYHRRAGTRHPGGWRSADGAAAARRAVSAHLAATGVAAEVAPAPWGQRVVPPLPRPAPRVSILVPTTACPRVAAACFDTLLRRTRYDPFEVLVLVSAAHAAMPERAAFLDRLAADPRVRVLRGPDEPFNYAAVNNRGAEVAAGTVLCLLNDDTEAIGEDWLAALVGRVMQPGVGAAGAMLHYPDGTIQHAGVVLGLGGIAGHTGHREPGASPGPFGRFVLDRDVSAVTAACMAIRAQAFRAVGGFDAALPLAYNDVDLCLRLRGAGWRIVWTPAAALVHHESASLGRHDVAHAERWATDVRLMRERWGDALERDPFHNPNLSLARPDAPAFPPRTGRPRPAETPR</sequence>